<comment type="catalytic activity">
    <reaction evidence="12">
        <text>a di-trans,poly-cis-dolichyl phosphate + UDP-alpha-D-glucose = a di-trans,poly-cis-dolichyl beta-D-glucosyl phosphate + UDP</text>
        <dbReference type="Rhea" id="RHEA:15401"/>
        <dbReference type="Rhea" id="RHEA-COMP:19498"/>
        <dbReference type="Rhea" id="RHEA-COMP:19502"/>
        <dbReference type="ChEBI" id="CHEBI:57525"/>
        <dbReference type="ChEBI" id="CHEBI:57683"/>
        <dbReference type="ChEBI" id="CHEBI:58223"/>
        <dbReference type="ChEBI" id="CHEBI:58885"/>
        <dbReference type="EC" id="2.4.1.117"/>
    </reaction>
    <physiologicalReaction direction="left-to-right" evidence="12">
        <dbReference type="Rhea" id="RHEA:15402"/>
    </physiologicalReaction>
</comment>
<comment type="pathway">
    <text evidence="2">Protein modification; protein glycosylation.</text>
</comment>
<sequence length="263" mass="28767">MSETPFLSLIIPAYNESARIAPTLESVGDYFRRATAGVEVIVVDDGSTDATAAVVRQLIPTLAATGVSLQVVQNPGNQGKGYSVRHGFLKARGDLVLFSDADLSTPLSETPKLLAPITSEQYDAAIGSRDLPDSQIGTHQSALRELAGRTFNRFMRLTTGLSYADTQCGFKAFRRDVFLPVFQSQRVKGFAFDVEILYLARKVGARVAEVPVVWNHAEGSKVGFNWRSVRPFWDVAALRWRDWQGGYTPLSAVSRVMSPGPAK</sequence>
<dbReference type="InterPro" id="IPR035518">
    <property type="entry name" value="DPG_synthase"/>
</dbReference>
<keyword evidence="5" id="KW-0328">Glycosyltransferase</keyword>
<dbReference type="InterPro" id="IPR029044">
    <property type="entry name" value="Nucleotide-diphossugar_trans"/>
</dbReference>
<evidence type="ECO:0000256" key="3">
    <source>
        <dbReference type="ARBA" id="ARBA00006739"/>
    </source>
</evidence>
<evidence type="ECO:0000256" key="6">
    <source>
        <dbReference type="ARBA" id="ARBA00022679"/>
    </source>
</evidence>
<evidence type="ECO:0000256" key="7">
    <source>
        <dbReference type="ARBA" id="ARBA00022692"/>
    </source>
</evidence>
<dbReference type="InterPro" id="IPR001173">
    <property type="entry name" value="Glyco_trans_2-like"/>
</dbReference>
<proteinExistence type="inferred from homology"/>
<reference evidence="14 15" key="1">
    <citation type="submission" date="2021-03" db="EMBL/GenBank/DDBJ databases">
        <title>Genomic and phenotypic characterization of Chloracidobacterium isolates provides evidence for multiple species.</title>
        <authorList>
            <person name="Saini M.K."/>
            <person name="Costas A.M.G."/>
            <person name="Tank M."/>
            <person name="Bryant D.A."/>
        </authorList>
    </citation>
    <scope>NUCLEOTIDE SEQUENCE [LARGE SCALE GENOMIC DNA]</scope>
    <source>
        <strain evidence="14 15">BV2-C</strain>
    </source>
</reference>
<dbReference type="EMBL" id="CP072648">
    <property type="protein sequence ID" value="QUW02146.1"/>
    <property type="molecule type" value="Genomic_DNA"/>
</dbReference>
<gene>
    <name evidence="14" type="ORF">J8C06_07175</name>
</gene>
<evidence type="ECO:0000256" key="12">
    <source>
        <dbReference type="ARBA" id="ARBA00045097"/>
    </source>
</evidence>
<dbReference type="RefSeq" id="WP_211428036.1">
    <property type="nucleotide sequence ID" value="NZ_CP072648.1"/>
</dbReference>
<evidence type="ECO:0000313" key="15">
    <source>
        <dbReference type="Proteomes" id="UP000676506"/>
    </source>
</evidence>
<dbReference type="PANTHER" id="PTHR10859:SF91">
    <property type="entry name" value="DOLICHYL-PHOSPHATE BETA-GLUCOSYLTRANSFERASE"/>
    <property type="match status" value="1"/>
</dbReference>
<keyword evidence="7" id="KW-0812">Transmembrane</keyword>
<evidence type="ECO:0000256" key="4">
    <source>
        <dbReference type="ARBA" id="ARBA00012583"/>
    </source>
</evidence>
<dbReference type="Pfam" id="PF00535">
    <property type="entry name" value="Glycos_transf_2"/>
    <property type="match status" value="1"/>
</dbReference>
<keyword evidence="10" id="KW-1133">Transmembrane helix</keyword>
<dbReference type="SUPFAM" id="SSF53448">
    <property type="entry name" value="Nucleotide-diphospho-sugar transferases"/>
    <property type="match status" value="1"/>
</dbReference>
<dbReference type="Proteomes" id="UP000676506">
    <property type="component" value="Chromosome 1"/>
</dbReference>
<evidence type="ECO:0000256" key="2">
    <source>
        <dbReference type="ARBA" id="ARBA00004922"/>
    </source>
</evidence>
<dbReference type="EC" id="2.4.1.117" evidence="4"/>
<dbReference type="PANTHER" id="PTHR10859">
    <property type="entry name" value="GLYCOSYL TRANSFERASE"/>
    <property type="match status" value="1"/>
</dbReference>
<organism evidence="14 15">
    <name type="scientific">Chloracidobacterium validum</name>
    <dbReference type="NCBI Taxonomy" id="2821543"/>
    <lineage>
        <taxon>Bacteria</taxon>
        <taxon>Pseudomonadati</taxon>
        <taxon>Acidobacteriota</taxon>
        <taxon>Terriglobia</taxon>
        <taxon>Terriglobales</taxon>
        <taxon>Acidobacteriaceae</taxon>
        <taxon>Chloracidobacterium</taxon>
    </lineage>
</organism>
<dbReference type="Gene3D" id="3.90.550.10">
    <property type="entry name" value="Spore Coat Polysaccharide Biosynthesis Protein SpsA, Chain A"/>
    <property type="match status" value="1"/>
</dbReference>
<comment type="similarity">
    <text evidence="3">Belongs to the glycosyltransferase 2 family.</text>
</comment>
<protein>
    <recommendedName>
        <fullName evidence="4">dolichyl-phosphate beta-glucosyltransferase</fullName>
        <ecNumber evidence="4">2.4.1.117</ecNumber>
    </recommendedName>
</protein>
<accession>A0ABX8B694</accession>
<evidence type="ECO:0000256" key="10">
    <source>
        <dbReference type="ARBA" id="ARBA00022989"/>
    </source>
</evidence>
<evidence type="ECO:0000256" key="8">
    <source>
        <dbReference type="ARBA" id="ARBA00022824"/>
    </source>
</evidence>
<name>A0ABX8B694_9BACT</name>
<dbReference type="CDD" id="cd04188">
    <property type="entry name" value="DPG_synthase"/>
    <property type="match status" value="1"/>
</dbReference>
<evidence type="ECO:0000313" key="14">
    <source>
        <dbReference type="EMBL" id="QUW02146.1"/>
    </source>
</evidence>
<evidence type="ECO:0000256" key="11">
    <source>
        <dbReference type="ARBA" id="ARBA00023136"/>
    </source>
</evidence>
<evidence type="ECO:0000256" key="9">
    <source>
        <dbReference type="ARBA" id="ARBA00022968"/>
    </source>
</evidence>
<evidence type="ECO:0000256" key="1">
    <source>
        <dbReference type="ARBA" id="ARBA00004389"/>
    </source>
</evidence>
<keyword evidence="9" id="KW-0735">Signal-anchor</keyword>
<feature type="domain" description="Glycosyltransferase 2-like" evidence="13">
    <location>
        <begin position="8"/>
        <end position="178"/>
    </location>
</feature>
<keyword evidence="6" id="KW-0808">Transferase</keyword>
<evidence type="ECO:0000259" key="13">
    <source>
        <dbReference type="Pfam" id="PF00535"/>
    </source>
</evidence>
<evidence type="ECO:0000256" key="5">
    <source>
        <dbReference type="ARBA" id="ARBA00022676"/>
    </source>
</evidence>
<keyword evidence="15" id="KW-1185">Reference proteome</keyword>
<comment type="subcellular location">
    <subcellularLocation>
        <location evidence="1">Endoplasmic reticulum membrane</location>
        <topology evidence="1">Single-pass membrane protein</topology>
    </subcellularLocation>
</comment>
<keyword evidence="11" id="KW-0472">Membrane</keyword>
<keyword evidence="8" id="KW-0256">Endoplasmic reticulum</keyword>